<evidence type="ECO:0000256" key="5">
    <source>
        <dbReference type="ARBA" id="ARBA00048200"/>
    </source>
</evidence>
<dbReference type="Pfam" id="PF04321">
    <property type="entry name" value="RmlD_sub_bind"/>
    <property type="match status" value="1"/>
</dbReference>
<feature type="domain" description="RmlD-like substrate binding" evidence="7">
    <location>
        <begin position="1"/>
        <end position="292"/>
    </location>
</feature>
<keyword evidence="6 8" id="KW-0560">Oxidoreductase</keyword>
<dbReference type="Gene3D" id="3.90.25.10">
    <property type="entry name" value="UDP-galactose 4-epimerase, domain 1"/>
    <property type="match status" value="1"/>
</dbReference>
<dbReference type="NCBIfam" id="TIGR01214">
    <property type="entry name" value="rmlD"/>
    <property type="match status" value="1"/>
</dbReference>
<evidence type="ECO:0000256" key="4">
    <source>
        <dbReference type="ARBA" id="ARBA00017099"/>
    </source>
</evidence>
<evidence type="ECO:0000313" key="9">
    <source>
        <dbReference type="Proteomes" id="UP001596050"/>
    </source>
</evidence>
<dbReference type="InterPro" id="IPR036291">
    <property type="entry name" value="NAD(P)-bd_dom_sf"/>
</dbReference>
<dbReference type="Proteomes" id="UP001596050">
    <property type="component" value="Unassembled WGS sequence"/>
</dbReference>
<dbReference type="EMBL" id="JBHSMU010000015">
    <property type="protein sequence ID" value="MFC5461634.1"/>
    <property type="molecule type" value="Genomic_DNA"/>
</dbReference>
<dbReference type="PANTHER" id="PTHR10491:SF4">
    <property type="entry name" value="METHIONINE ADENOSYLTRANSFERASE 2 SUBUNIT BETA"/>
    <property type="match status" value="1"/>
</dbReference>
<evidence type="ECO:0000259" key="7">
    <source>
        <dbReference type="Pfam" id="PF04321"/>
    </source>
</evidence>
<dbReference type="GO" id="GO:0008831">
    <property type="term" value="F:dTDP-4-dehydrorhamnose reductase activity"/>
    <property type="evidence" value="ECO:0007669"/>
    <property type="project" value="UniProtKB-EC"/>
</dbReference>
<comment type="function">
    <text evidence="6">Catalyzes the reduction of dTDP-6-deoxy-L-lyxo-4-hexulose to yield dTDP-L-rhamnose.</text>
</comment>
<dbReference type="InterPro" id="IPR005913">
    <property type="entry name" value="dTDP_dehydrorham_reduct"/>
</dbReference>
<name>A0ABW0L7C7_9BURK</name>
<comment type="pathway">
    <text evidence="1 6">Carbohydrate biosynthesis; dTDP-L-rhamnose biosynthesis.</text>
</comment>
<gene>
    <name evidence="8" type="primary">rfbD</name>
    <name evidence="8" type="ORF">ACFPN5_17635</name>
</gene>
<dbReference type="PANTHER" id="PTHR10491">
    <property type="entry name" value="DTDP-4-DEHYDRORHAMNOSE REDUCTASE"/>
    <property type="match status" value="1"/>
</dbReference>
<comment type="similarity">
    <text evidence="2 6">Belongs to the dTDP-4-dehydrorhamnose reductase family.</text>
</comment>
<dbReference type="EC" id="1.1.1.133" evidence="3 6"/>
<comment type="cofactor">
    <cofactor evidence="6">
        <name>Mg(2+)</name>
        <dbReference type="ChEBI" id="CHEBI:18420"/>
    </cofactor>
    <text evidence="6">Binds 1 Mg(2+) ion per monomer.</text>
</comment>
<dbReference type="SUPFAM" id="SSF51735">
    <property type="entry name" value="NAD(P)-binding Rossmann-fold domains"/>
    <property type="match status" value="1"/>
</dbReference>
<reference evidence="9" key="1">
    <citation type="journal article" date="2019" name="Int. J. Syst. Evol. Microbiol.">
        <title>The Global Catalogue of Microorganisms (GCM) 10K type strain sequencing project: providing services to taxonomists for standard genome sequencing and annotation.</title>
        <authorList>
            <consortium name="The Broad Institute Genomics Platform"/>
            <consortium name="The Broad Institute Genome Sequencing Center for Infectious Disease"/>
            <person name="Wu L."/>
            <person name="Ma J."/>
        </authorList>
    </citation>
    <scope>NUCLEOTIDE SEQUENCE [LARGE SCALE GENOMIC DNA]</scope>
    <source>
        <strain evidence="9">KACC 12649</strain>
    </source>
</reference>
<dbReference type="CDD" id="cd05254">
    <property type="entry name" value="dTDP_HR_like_SDR_e"/>
    <property type="match status" value="1"/>
</dbReference>
<keyword evidence="9" id="KW-1185">Reference proteome</keyword>
<organism evidence="8 9">
    <name type="scientific">Massilia niabensis</name>
    <dbReference type="NCBI Taxonomy" id="544910"/>
    <lineage>
        <taxon>Bacteria</taxon>
        <taxon>Pseudomonadati</taxon>
        <taxon>Pseudomonadota</taxon>
        <taxon>Betaproteobacteria</taxon>
        <taxon>Burkholderiales</taxon>
        <taxon>Oxalobacteraceae</taxon>
        <taxon>Telluria group</taxon>
        <taxon>Massilia</taxon>
    </lineage>
</organism>
<evidence type="ECO:0000313" key="8">
    <source>
        <dbReference type="EMBL" id="MFC5461634.1"/>
    </source>
</evidence>
<evidence type="ECO:0000256" key="2">
    <source>
        <dbReference type="ARBA" id="ARBA00010944"/>
    </source>
</evidence>
<dbReference type="Gene3D" id="3.40.50.720">
    <property type="entry name" value="NAD(P)-binding Rossmann-like Domain"/>
    <property type="match status" value="1"/>
</dbReference>
<sequence length="298" mass="32357">MKILLTGKDGQVGFELQRALAPLASVTAVGRASCDLANEAALRALVRAVRPDVIVNAAAYTAVDKAESDQAEAFAVNTAAPRVLGEEAARAGALVLHFSTDYVFSGEQERPYTERDMPDPCNVYGLSKYQGELALRDACARHLVLRTSWVLGAHGRNFARTVLRLGRERDAFGVVADQHGAPTPAALLADLCAHLLRQYGQRQDLPFGTYHVAAGGTTTWYDYARFVLGQARASGKPLKAGPDGVRALDTQAYPTPAKRPRSSRLDTALFCTTFGLRLPPWEEGVQHVLQQILESDLW</sequence>
<proteinExistence type="inferred from homology"/>
<evidence type="ECO:0000256" key="3">
    <source>
        <dbReference type="ARBA" id="ARBA00012929"/>
    </source>
</evidence>
<evidence type="ECO:0000256" key="1">
    <source>
        <dbReference type="ARBA" id="ARBA00004781"/>
    </source>
</evidence>
<dbReference type="NCBIfam" id="NF007440">
    <property type="entry name" value="PRK09987.1"/>
    <property type="match status" value="1"/>
</dbReference>
<dbReference type="RefSeq" id="WP_379785086.1">
    <property type="nucleotide sequence ID" value="NZ_JBHSMU010000015.1"/>
</dbReference>
<dbReference type="InterPro" id="IPR029903">
    <property type="entry name" value="RmlD-like-bd"/>
</dbReference>
<evidence type="ECO:0000256" key="6">
    <source>
        <dbReference type="RuleBase" id="RU364082"/>
    </source>
</evidence>
<comment type="catalytic activity">
    <reaction evidence="5 6">
        <text>dTDP-beta-L-rhamnose + NADP(+) = dTDP-4-dehydro-beta-L-rhamnose + NADPH + H(+)</text>
        <dbReference type="Rhea" id="RHEA:21796"/>
        <dbReference type="ChEBI" id="CHEBI:15378"/>
        <dbReference type="ChEBI" id="CHEBI:57510"/>
        <dbReference type="ChEBI" id="CHEBI:57783"/>
        <dbReference type="ChEBI" id="CHEBI:58349"/>
        <dbReference type="ChEBI" id="CHEBI:62830"/>
        <dbReference type="EC" id="1.1.1.133"/>
    </reaction>
</comment>
<keyword evidence="6" id="KW-0521">NADP</keyword>
<protein>
    <recommendedName>
        <fullName evidence="4 6">dTDP-4-dehydrorhamnose reductase</fullName>
        <ecNumber evidence="3 6">1.1.1.133</ecNumber>
    </recommendedName>
</protein>
<accession>A0ABW0L7C7</accession>
<comment type="caution">
    <text evidence="8">The sequence shown here is derived from an EMBL/GenBank/DDBJ whole genome shotgun (WGS) entry which is preliminary data.</text>
</comment>